<dbReference type="InterPro" id="IPR010539">
    <property type="entry name" value="BaxI_1-like"/>
</dbReference>
<evidence type="ECO:0000313" key="3">
    <source>
        <dbReference type="Proteomes" id="UP001204772"/>
    </source>
</evidence>
<evidence type="ECO:0000256" key="1">
    <source>
        <dbReference type="SAM" id="Phobius"/>
    </source>
</evidence>
<feature type="transmembrane region" description="Helical" evidence="1">
    <location>
        <begin position="145"/>
        <end position="166"/>
    </location>
</feature>
<organism evidence="2 3">
    <name type="scientific">Runella salmonicolor</name>
    <dbReference type="NCBI Taxonomy" id="2950278"/>
    <lineage>
        <taxon>Bacteria</taxon>
        <taxon>Pseudomonadati</taxon>
        <taxon>Bacteroidota</taxon>
        <taxon>Cytophagia</taxon>
        <taxon>Cytophagales</taxon>
        <taxon>Spirosomataceae</taxon>
        <taxon>Runella</taxon>
    </lineage>
</organism>
<name>A0ABT1FQW7_9BACT</name>
<sequence>MANPTLSEKSFIKAAREGVGQGPMTVQGTVNKIILMGALVLAFALGSWFLFASNPALIMPLAIGGAIAGFVIALILAFKQHLAPTLAPLYAVVEGVFVGATTLVFESMYPGIGLSAVLLTFAILAGMVGLYKAGVIRATPTFKRTILAATAGVAIFYLVAMVLRMFSIEMPLIYDNGWFGIGFSLFVVGLAAFNLVLDLDMIEQGAEHGAPKYMEWYCAFGMIVTIVWLYIEVLRLLAKLSSRD</sequence>
<dbReference type="Proteomes" id="UP001204772">
    <property type="component" value="Unassembled WGS sequence"/>
</dbReference>
<dbReference type="Pfam" id="PF12811">
    <property type="entry name" value="BaxI_1"/>
    <property type="match status" value="1"/>
</dbReference>
<evidence type="ECO:0000313" key="2">
    <source>
        <dbReference type="EMBL" id="MCP1384160.1"/>
    </source>
</evidence>
<gene>
    <name evidence="2" type="ORF">NCI00_17070</name>
</gene>
<protein>
    <submittedName>
        <fullName evidence="2">Bax inhibitor-1/YccA family protein</fullName>
    </submittedName>
</protein>
<keyword evidence="1" id="KW-0812">Transmembrane</keyword>
<feature type="transmembrane region" description="Helical" evidence="1">
    <location>
        <begin position="57"/>
        <end position="78"/>
    </location>
</feature>
<reference evidence="2 3" key="1">
    <citation type="submission" date="2022-06" db="EMBL/GenBank/DDBJ databases">
        <title>Runella sp. S5 genome sequencing.</title>
        <authorList>
            <person name="Park S."/>
        </authorList>
    </citation>
    <scope>NUCLEOTIDE SEQUENCE [LARGE SCALE GENOMIC DNA]</scope>
    <source>
        <strain evidence="2 3">S5</strain>
    </source>
</reference>
<feature type="transmembrane region" description="Helical" evidence="1">
    <location>
        <begin position="217"/>
        <end position="238"/>
    </location>
</feature>
<feature type="transmembrane region" description="Helical" evidence="1">
    <location>
        <begin position="85"/>
        <end position="105"/>
    </location>
</feature>
<accession>A0ABT1FQW7</accession>
<feature type="transmembrane region" description="Helical" evidence="1">
    <location>
        <begin position="33"/>
        <end position="51"/>
    </location>
</feature>
<keyword evidence="1" id="KW-0472">Membrane</keyword>
<keyword evidence="1" id="KW-1133">Transmembrane helix</keyword>
<comment type="caution">
    <text evidence="2">The sequence shown here is derived from an EMBL/GenBank/DDBJ whole genome shotgun (WGS) entry which is preliminary data.</text>
</comment>
<proteinExistence type="predicted"/>
<feature type="transmembrane region" description="Helical" evidence="1">
    <location>
        <begin position="111"/>
        <end position="133"/>
    </location>
</feature>
<dbReference type="PIRSF" id="PIRSF009160">
    <property type="entry name" value="UCP009160"/>
    <property type="match status" value="1"/>
</dbReference>
<dbReference type="EMBL" id="JAMZEL010000007">
    <property type="protein sequence ID" value="MCP1384160.1"/>
    <property type="molecule type" value="Genomic_DNA"/>
</dbReference>
<feature type="transmembrane region" description="Helical" evidence="1">
    <location>
        <begin position="178"/>
        <end position="197"/>
    </location>
</feature>
<dbReference type="RefSeq" id="WP_253529498.1">
    <property type="nucleotide sequence ID" value="NZ_JAMZEL010000007.1"/>
</dbReference>
<dbReference type="PANTHER" id="PTHR41282">
    <property type="entry name" value="CONSERVED TRANSMEMBRANE PROTEIN-RELATED"/>
    <property type="match status" value="1"/>
</dbReference>
<keyword evidence="3" id="KW-1185">Reference proteome</keyword>
<dbReference type="PANTHER" id="PTHR41282:SF1">
    <property type="entry name" value="CONSERVED TRANSMEMBRANE PROTEIN-RELATED"/>
    <property type="match status" value="1"/>
</dbReference>